<name>A7GMG3_BACCN</name>
<dbReference type="HOGENOM" id="CLU_1286638_0_0_9"/>
<dbReference type="EMBL" id="CP000764">
    <property type="protein sequence ID" value="ABS21321.1"/>
    <property type="molecule type" value="Genomic_DNA"/>
</dbReference>
<proteinExistence type="predicted"/>
<keyword evidence="3" id="KW-1185">Reference proteome</keyword>
<evidence type="ECO:0000256" key="1">
    <source>
        <dbReference type="SAM" id="Phobius"/>
    </source>
</evidence>
<feature type="transmembrane region" description="Helical" evidence="1">
    <location>
        <begin position="144"/>
        <end position="165"/>
    </location>
</feature>
<reference evidence="2 3" key="1">
    <citation type="journal article" date="2008" name="Chem. Biol. Interact.">
        <title>Extending the Bacillus cereus group genomics to putative food-borne pathogens of different toxicity.</title>
        <authorList>
            <person name="Lapidus A."/>
            <person name="Goltsman E."/>
            <person name="Auger S."/>
            <person name="Galleron N."/>
            <person name="Segurens B."/>
            <person name="Dossat C."/>
            <person name="Land M.L."/>
            <person name="Broussolle V."/>
            <person name="Brillard J."/>
            <person name="Guinebretiere M.H."/>
            <person name="Sanchis V."/>
            <person name="Nguen-The C."/>
            <person name="Lereclus D."/>
            <person name="Richardson P."/>
            <person name="Wincker P."/>
            <person name="Weissenbach J."/>
            <person name="Ehrlich S.D."/>
            <person name="Sorokin A."/>
        </authorList>
    </citation>
    <scope>NUCLEOTIDE SEQUENCE [LARGE SCALE GENOMIC DNA]</scope>
    <source>
        <strain evidence="3">DSM 22905 / CIP 110041 / 391-98 / NVH 391-98</strain>
    </source>
</reference>
<dbReference type="Proteomes" id="UP000002300">
    <property type="component" value="Chromosome"/>
</dbReference>
<sequence>MDKGTKYKWITIRVILERMLIEAFMLGLITLIVYNVIKDIYSINLFSSISSILKPIPSEALTIIFIFIIARNFNKRYKFHRLLDFFENNKNKYKNPQAHIEWCIANLNGQIDSLKLKVDILKSFSPIPILILFIGNLFEKGTFINLNSFSITVLVIILVYFAWLMNAYNQFVTIRKELVHFEQEKIILENENFFDQKIRKPNYLHKDFKKFEKTLNKLREPSISTEEKDDSNSV</sequence>
<feature type="transmembrane region" description="Helical" evidence="1">
    <location>
        <begin position="20"/>
        <end position="37"/>
    </location>
</feature>
<evidence type="ECO:0000313" key="3">
    <source>
        <dbReference type="Proteomes" id="UP000002300"/>
    </source>
</evidence>
<feature type="transmembrane region" description="Helical" evidence="1">
    <location>
        <begin position="49"/>
        <end position="70"/>
    </location>
</feature>
<keyword evidence="1" id="KW-0472">Membrane</keyword>
<dbReference type="KEGG" id="bcy:Bcer98_0994"/>
<keyword evidence="1" id="KW-0812">Transmembrane</keyword>
<dbReference type="RefSeq" id="WP_011984074.1">
    <property type="nucleotide sequence ID" value="NC_009674.1"/>
</dbReference>
<organism evidence="2 3">
    <name type="scientific">Bacillus cytotoxicus (strain DSM 22905 / CIP 110041 / 391-98 / NVH 391-98)</name>
    <dbReference type="NCBI Taxonomy" id="315749"/>
    <lineage>
        <taxon>Bacteria</taxon>
        <taxon>Bacillati</taxon>
        <taxon>Bacillota</taxon>
        <taxon>Bacilli</taxon>
        <taxon>Bacillales</taxon>
        <taxon>Bacillaceae</taxon>
        <taxon>Bacillus</taxon>
        <taxon>Bacillus cereus group</taxon>
    </lineage>
</organism>
<keyword evidence="1" id="KW-1133">Transmembrane helix</keyword>
<evidence type="ECO:0000313" key="2">
    <source>
        <dbReference type="EMBL" id="ABS21321.1"/>
    </source>
</evidence>
<gene>
    <name evidence="2" type="ordered locus">Bcer98_0994</name>
</gene>
<dbReference type="AlphaFoldDB" id="A7GMG3"/>
<accession>A7GMG3</accession>
<dbReference type="GeneID" id="33896352"/>
<protein>
    <submittedName>
        <fullName evidence="2">Uncharacterized protein</fullName>
    </submittedName>
</protein>